<evidence type="ECO:0000313" key="2">
    <source>
        <dbReference type="EMBL" id="CAG6759179.1"/>
    </source>
</evidence>
<proteinExistence type="predicted"/>
<reference evidence="2" key="1">
    <citation type="submission" date="2021-05" db="EMBL/GenBank/DDBJ databases">
        <authorList>
            <person name="Alioto T."/>
            <person name="Alioto T."/>
            <person name="Gomez Garrido J."/>
        </authorList>
    </citation>
    <scope>NUCLEOTIDE SEQUENCE</scope>
</reference>
<feature type="compositionally biased region" description="Acidic residues" evidence="1">
    <location>
        <begin position="85"/>
        <end position="95"/>
    </location>
</feature>
<evidence type="ECO:0000256" key="1">
    <source>
        <dbReference type="SAM" id="MobiDB-lite"/>
    </source>
</evidence>
<protein>
    <recommendedName>
        <fullName evidence="3">LisH domain-containing protein</fullName>
    </recommendedName>
</protein>
<organism evidence="2">
    <name type="scientific">Cacopsylla melanoneura</name>
    <dbReference type="NCBI Taxonomy" id="428564"/>
    <lineage>
        <taxon>Eukaryota</taxon>
        <taxon>Metazoa</taxon>
        <taxon>Ecdysozoa</taxon>
        <taxon>Arthropoda</taxon>
        <taxon>Hexapoda</taxon>
        <taxon>Insecta</taxon>
        <taxon>Pterygota</taxon>
        <taxon>Neoptera</taxon>
        <taxon>Paraneoptera</taxon>
        <taxon>Hemiptera</taxon>
        <taxon>Sternorrhyncha</taxon>
        <taxon>Psylloidea</taxon>
        <taxon>Psyllidae</taxon>
        <taxon>Psyllinae</taxon>
        <taxon>Cacopsylla</taxon>
    </lineage>
</organism>
<name>A0A8D9ENJ3_9HEMI</name>
<dbReference type="EMBL" id="HBUF01551786">
    <property type="protein sequence ID" value="CAG6759179.1"/>
    <property type="molecule type" value="Transcribed_RNA"/>
</dbReference>
<feature type="region of interest" description="Disordered" evidence="1">
    <location>
        <begin position="60"/>
        <end position="176"/>
    </location>
</feature>
<dbReference type="AlphaFoldDB" id="A0A8D9ENJ3"/>
<feature type="compositionally biased region" description="Polar residues" evidence="1">
    <location>
        <begin position="159"/>
        <end position="168"/>
    </location>
</feature>
<sequence length="176" mass="18684">MSTEDKAEVNALVFSYLKNIDPKTAEIFKKKTNATPPAKGSPTIAQVVSEFKTLTKRKSLFSADDSPAAKKPALTNGVLKKAEDSDSDSSSDDETPAVKTPAKPAATPNKGVKRPAESSSDDSSSEDDKPSVKTTAKPLTQVLKPAAKKDSSSDDSSSNYLSGVNLDTSYGRHQYI</sequence>
<feature type="compositionally biased region" description="Low complexity" evidence="1">
    <location>
        <begin position="97"/>
        <end position="110"/>
    </location>
</feature>
<accession>A0A8D9ENJ3</accession>
<evidence type="ECO:0008006" key="3">
    <source>
        <dbReference type="Google" id="ProtNLM"/>
    </source>
</evidence>